<evidence type="ECO:0000313" key="4">
    <source>
        <dbReference type="Proteomes" id="UP001518990"/>
    </source>
</evidence>
<keyword evidence="4" id="KW-1185">Reference proteome</keyword>
<keyword evidence="1" id="KW-0732">Signal</keyword>
<evidence type="ECO:0000256" key="1">
    <source>
        <dbReference type="SAM" id="SignalP"/>
    </source>
</evidence>
<dbReference type="Proteomes" id="UP001518990">
    <property type="component" value="Unassembled WGS sequence"/>
</dbReference>
<sequence>MKTSSWIGMAGLSALLALPALLGGCDDSTPKAQAAQAEAALPASQARQAAETRLRADLRSDVSISEVRTFPQAAPGSIAVCGQVALSGGEAAPFVVLVSRPPEGELVAEPYLPTDRVSATRVFVETRSRCTEDAAVASSSHRVAAPPPLPVIPADLRVLAPPAPPGVARMEAEQAQAMQAQGSITMRQNGNLREHPRGGGDVLKVVQRGTVLRVFAEAPGGWLKVGHGGAEGWLHSSLVTRGGASGHSLNLTTASR</sequence>
<dbReference type="InterPro" id="IPR003646">
    <property type="entry name" value="SH3-like_bac-type"/>
</dbReference>
<dbReference type="EMBL" id="JACTNF010000026">
    <property type="protein sequence ID" value="MBO1076625.1"/>
    <property type="molecule type" value="Genomic_DNA"/>
</dbReference>
<name>A0ABS3KI37_9PROT</name>
<protein>
    <submittedName>
        <fullName evidence="3">SH3 domain-containing protein</fullName>
    </submittedName>
</protein>
<dbReference type="Gene3D" id="2.30.30.40">
    <property type="entry name" value="SH3 Domains"/>
    <property type="match status" value="1"/>
</dbReference>
<gene>
    <name evidence="3" type="ORF">IAI60_18580</name>
</gene>
<organism evidence="3 4">
    <name type="scientific">Roseomonas marmotae</name>
    <dbReference type="NCBI Taxonomy" id="2768161"/>
    <lineage>
        <taxon>Bacteria</taxon>
        <taxon>Pseudomonadati</taxon>
        <taxon>Pseudomonadota</taxon>
        <taxon>Alphaproteobacteria</taxon>
        <taxon>Acetobacterales</taxon>
        <taxon>Roseomonadaceae</taxon>
        <taxon>Roseomonas</taxon>
    </lineage>
</organism>
<dbReference type="Pfam" id="PF08239">
    <property type="entry name" value="SH3_3"/>
    <property type="match status" value="1"/>
</dbReference>
<evidence type="ECO:0000259" key="2">
    <source>
        <dbReference type="Pfam" id="PF08239"/>
    </source>
</evidence>
<feature type="chain" id="PRO_5045284293" evidence="1">
    <location>
        <begin position="23"/>
        <end position="256"/>
    </location>
</feature>
<feature type="signal peptide" evidence="1">
    <location>
        <begin position="1"/>
        <end position="22"/>
    </location>
</feature>
<comment type="caution">
    <text evidence="3">The sequence shown here is derived from an EMBL/GenBank/DDBJ whole genome shotgun (WGS) entry which is preliminary data.</text>
</comment>
<accession>A0ABS3KI37</accession>
<dbReference type="PROSITE" id="PS51257">
    <property type="entry name" value="PROKAR_LIPOPROTEIN"/>
    <property type="match status" value="1"/>
</dbReference>
<reference evidence="3 4" key="1">
    <citation type="submission" date="2020-09" db="EMBL/GenBank/DDBJ databases">
        <title>Roseomonas.</title>
        <authorList>
            <person name="Zhu W."/>
        </authorList>
    </citation>
    <scope>NUCLEOTIDE SEQUENCE [LARGE SCALE GENOMIC DNA]</scope>
    <source>
        <strain evidence="3 4">1311</strain>
    </source>
</reference>
<dbReference type="RefSeq" id="WP_207449829.1">
    <property type="nucleotide sequence ID" value="NZ_CP061091.1"/>
</dbReference>
<feature type="domain" description="SH3b" evidence="2">
    <location>
        <begin position="190"/>
        <end position="239"/>
    </location>
</feature>
<proteinExistence type="predicted"/>
<evidence type="ECO:0000313" key="3">
    <source>
        <dbReference type="EMBL" id="MBO1076625.1"/>
    </source>
</evidence>